<name>A0A8H5H0W5_9AGAR</name>
<feature type="domain" description="Cellulose-binding Sde182 nucleoside hydrolase-like" evidence="2">
    <location>
        <begin position="25"/>
        <end position="294"/>
    </location>
</feature>
<evidence type="ECO:0000259" key="3">
    <source>
        <dbReference type="Pfam" id="PF21027"/>
    </source>
</evidence>
<dbReference type="AlphaFoldDB" id="A0A8H5H0W5"/>
<dbReference type="Gene3D" id="2.60.40.10">
    <property type="entry name" value="Immunoglobulins"/>
    <property type="match status" value="1"/>
</dbReference>
<dbReference type="EMBL" id="JAACJN010000100">
    <property type="protein sequence ID" value="KAF5374560.1"/>
    <property type="molecule type" value="Genomic_DNA"/>
</dbReference>
<keyword evidence="5" id="KW-1185">Reference proteome</keyword>
<comment type="caution">
    <text evidence="4">The sequence shown here is derived from an EMBL/GenBank/DDBJ whole genome shotgun (WGS) entry which is preliminary data.</text>
</comment>
<feature type="signal peptide" evidence="1">
    <location>
        <begin position="1"/>
        <end position="20"/>
    </location>
</feature>
<gene>
    <name evidence="4" type="ORF">D9757_010166</name>
</gene>
<organism evidence="4 5">
    <name type="scientific">Collybiopsis confluens</name>
    <dbReference type="NCBI Taxonomy" id="2823264"/>
    <lineage>
        <taxon>Eukaryota</taxon>
        <taxon>Fungi</taxon>
        <taxon>Dikarya</taxon>
        <taxon>Basidiomycota</taxon>
        <taxon>Agaricomycotina</taxon>
        <taxon>Agaricomycetes</taxon>
        <taxon>Agaricomycetidae</taxon>
        <taxon>Agaricales</taxon>
        <taxon>Marasmiineae</taxon>
        <taxon>Omphalotaceae</taxon>
        <taxon>Collybiopsis</taxon>
    </lineage>
</organism>
<dbReference type="Pfam" id="PF21027">
    <property type="entry name" value="Sde0182_C"/>
    <property type="match status" value="1"/>
</dbReference>
<dbReference type="OrthoDB" id="3592035at2759"/>
<feature type="chain" id="PRO_5034836524" description="Cellulose-binding protein" evidence="1">
    <location>
        <begin position="21"/>
        <end position="494"/>
    </location>
</feature>
<dbReference type="SUPFAM" id="SSF53590">
    <property type="entry name" value="Nucleoside hydrolase"/>
    <property type="match status" value="1"/>
</dbReference>
<dbReference type="InterPro" id="IPR011483">
    <property type="entry name" value="Sde182_NH-like"/>
</dbReference>
<evidence type="ECO:0000259" key="2">
    <source>
        <dbReference type="Pfam" id="PF07632"/>
    </source>
</evidence>
<protein>
    <recommendedName>
        <fullName evidence="6">Cellulose-binding protein</fullName>
    </recommendedName>
</protein>
<dbReference type="Gene3D" id="3.90.245.10">
    <property type="entry name" value="Ribonucleoside hydrolase-like"/>
    <property type="match status" value="1"/>
</dbReference>
<keyword evidence="1" id="KW-0732">Signal</keyword>
<accession>A0A8H5H0W5</accession>
<dbReference type="Proteomes" id="UP000518752">
    <property type="component" value="Unassembled WGS sequence"/>
</dbReference>
<dbReference type="InterPro" id="IPR013783">
    <property type="entry name" value="Ig-like_fold"/>
</dbReference>
<evidence type="ECO:0000256" key="1">
    <source>
        <dbReference type="SAM" id="SignalP"/>
    </source>
</evidence>
<dbReference type="InterPro" id="IPR048527">
    <property type="entry name" value="Sde182_C"/>
</dbReference>
<reference evidence="4 5" key="1">
    <citation type="journal article" date="2020" name="ISME J.">
        <title>Uncovering the hidden diversity of litter-decomposition mechanisms in mushroom-forming fungi.</title>
        <authorList>
            <person name="Floudas D."/>
            <person name="Bentzer J."/>
            <person name="Ahren D."/>
            <person name="Johansson T."/>
            <person name="Persson P."/>
            <person name="Tunlid A."/>
        </authorList>
    </citation>
    <scope>NUCLEOTIDE SEQUENCE [LARGE SCALE GENOMIC DNA]</scope>
    <source>
        <strain evidence="4 5">CBS 406.79</strain>
    </source>
</reference>
<feature type="domain" description="Cellulose-binding Sde182 C-terminal" evidence="3">
    <location>
        <begin position="381"/>
        <end position="492"/>
    </location>
</feature>
<proteinExistence type="predicted"/>
<evidence type="ECO:0000313" key="5">
    <source>
        <dbReference type="Proteomes" id="UP000518752"/>
    </source>
</evidence>
<evidence type="ECO:0000313" key="4">
    <source>
        <dbReference type="EMBL" id="KAF5374560.1"/>
    </source>
</evidence>
<dbReference type="GO" id="GO:0016799">
    <property type="term" value="F:hydrolase activity, hydrolyzing N-glycosyl compounds"/>
    <property type="evidence" value="ECO:0007669"/>
    <property type="project" value="InterPro"/>
</dbReference>
<sequence length="494" mass="54761">MLPLSVFGTMLVLLMYVARAATKPRIFILTDIANEPDDQMSLVRFLLYSNQFEVAGICATTSVWLNNETHAEQIFSVLEAYADIYQNLSVHQPDTEDPWPTFKELSSKTYAGQPLYGLSAVGEGKSSNGSDALLRTIDENDNPTWVTIWGGANVLAQAVFQYEQNHTQEEIEHFVSKLRVYSISDQDNAGPSLRLRHPQIFWIASLTAMNIYNDAIWTGISGDVFYSFDVGGPNTSLVTNDWLQTNIRDVSSFGSAYPEFAFIMEGDTPSFLYLIQNGLSVPEHPTWGSWGGRYGRFSNLTHLYVNTVDVDVPGQNSTAEYTSPQSTVWRWRNAYQWDFSGRMRWTSTNEFAAVNHNPVVVVNGSKVVAEPLYLNVTPGETVILDASDSYDPDSNQTAGAKSSSFSSVRFWQYLEPSASQGQTSSAPALEINQVGSNGLAAIVNVPDAEDIPSAWIQGLGTNYQDRTLQVIVEVWDNGVPSLVGYKRVVLDVMV</sequence>
<evidence type="ECO:0008006" key="6">
    <source>
        <dbReference type="Google" id="ProtNLM"/>
    </source>
</evidence>
<dbReference type="Pfam" id="PF07632">
    <property type="entry name" value="Sde182_NH-like"/>
    <property type="match status" value="1"/>
</dbReference>
<dbReference type="InterPro" id="IPR036452">
    <property type="entry name" value="Ribo_hydro-like"/>
</dbReference>